<feature type="domain" description="Type I restriction modification DNA specificity" evidence="6">
    <location>
        <begin position="299"/>
        <end position="450"/>
    </location>
</feature>
<comment type="subunit">
    <text evidence="4">The methyltransferase is composed of M and S polypeptides.</text>
</comment>
<dbReference type="CDD" id="cd17521">
    <property type="entry name" value="RMtype1_S_Sau13435ORF2165P_TRD2-CR2_like"/>
    <property type="match status" value="1"/>
</dbReference>
<dbReference type="InterPro" id="IPR051212">
    <property type="entry name" value="Type-I_RE_S_subunit"/>
</dbReference>
<keyword evidence="3" id="KW-0238">DNA-binding</keyword>
<dbReference type="CDD" id="cd17246">
    <property type="entry name" value="RMtype1_S_SonII-TRD2-CR2_like"/>
    <property type="match status" value="1"/>
</dbReference>
<dbReference type="SUPFAM" id="SSF116734">
    <property type="entry name" value="DNA methylase specificity domain"/>
    <property type="match status" value="2"/>
</dbReference>
<sequence>MGRGRSVSELPKGWCWVNIEDISERIHYGYTASSKNIPTDTKLLRITDIQDNSVNWEAVPFCEISEVERQKYLLTKGDLVFARTGATVGKSFLIEGDIPETVFASYLIRIILFKSIFEKFVYNFFRSESYWEQIHEKQVGTGQPNINSTVLSQIKIPLPPLNEQRRIVAKLDSLLGRTRKAREELEKIGKLCDRYKQAVLSAACSGKLTADWREQNTDIENTSELMERISISRRKQWEEIQIQNSKVLGKTLQGESWKTKYKPSEVINTHELITLPHNWSWASVDSISTKVVDGVHKKPNYVETGIPFVTVKNLSRGDGISFDDIKYISVEDHEDFVKRANPERGDILITKDGTLGITKVIRTSQVFSIFVSVALVKPVCYEMSDYLELAFSSPLLQKQMVGTGSGLMHIHLIDLRRYSLPIPPLTEQKEIVRRVEKLFKAIDTIQQETQKAFKLCDRLEQSTLAKAFRGELVPQDPDDEPASVLLERIAAEKQQAAASSPKSRTKTPKTKQLTLDDI</sequence>
<dbReference type="AlphaFoldDB" id="A0A2T1C4M9"/>
<organism evidence="7 8">
    <name type="scientific">Merismopedia glauca CCAP 1448/3</name>
    <dbReference type="NCBI Taxonomy" id="1296344"/>
    <lineage>
        <taxon>Bacteria</taxon>
        <taxon>Bacillati</taxon>
        <taxon>Cyanobacteriota</taxon>
        <taxon>Cyanophyceae</taxon>
        <taxon>Synechococcales</taxon>
        <taxon>Merismopediaceae</taxon>
        <taxon>Merismopedia</taxon>
    </lineage>
</organism>
<evidence type="ECO:0000256" key="5">
    <source>
        <dbReference type="SAM" id="MobiDB-lite"/>
    </source>
</evidence>
<evidence type="ECO:0000256" key="3">
    <source>
        <dbReference type="ARBA" id="ARBA00023125"/>
    </source>
</evidence>
<evidence type="ECO:0000313" key="7">
    <source>
        <dbReference type="EMBL" id="PSB03235.1"/>
    </source>
</evidence>
<comment type="caution">
    <text evidence="7">The sequence shown here is derived from an EMBL/GenBank/DDBJ whole genome shotgun (WGS) entry which is preliminary data.</text>
</comment>
<dbReference type="Proteomes" id="UP000238762">
    <property type="component" value="Unassembled WGS sequence"/>
</dbReference>
<protein>
    <submittedName>
        <fullName evidence="7">Specificity determinant for hsdM and hsdR</fullName>
    </submittedName>
</protein>
<reference evidence="7 8" key="2">
    <citation type="submission" date="2018-03" db="EMBL/GenBank/DDBJ databases">
        <title>The ancient ancestry and fast evolution of plastids.</title>
        <authorList>
            <person name="Moore K.R."/>
            <person name="Magnabosco C."/>
            <person name="Momper L."/>
            <person name="Gold D.A."/>
            <person name="Bosak T."/>
            <person name="Fournier G.P."/>
        </authorList>
    </citation>
    <scope>NUCLEOTIDE SEQUENCE [LARGE SCALE GENOMIC DNA]</scope>
    <source>
        <strain evidence="7 8">CCAP 1448/3</strain>
    </source>
</reference>
<feature type="domain" description="Type I restriction modification DNA specificity" evidence="6">
    <location>
        <begin position="11"/>
        <end position="176"/>
    </location>
</feature>
<keyword evidence="2" id="KW-0680">Restriction system</keyword>
<dbReference type="OrthoDB" id="9815652at2"/>
<evidence type="ECO:0000256" key="1">
    <source>
        <dbReference type="ARBA" id="ARBA00010923"/>
    </source>
</evidence>
<dbReference type="InterPro" id="IPR000055">
    <property type="entry name" value="Restrct_endonuc_typeI_TRD"/>
</dbReference>
<evidence type="ECO:0000256" key="2">
    <source>
        <dbReference type="ARBA" id="ARBA00022747"/>
    </source>
</evidence>
<evidence type="ECO:0000256" key="4">
    <source>
        <dbReference type="ARBA" id="ARBA00038652"/>
    </source>
</evidence>
<keyword evidence="8" id="KW-1185">Reference proteome</keyword>
<dbReference type="PANTHER" id="PTHR43140">
    <property type="entry name" value="TYPE-1 RESTRICTION ENZYME ECOKI SPECIFICITY PROTEIN"/>
    <property type="match status" value="1"/>
</dbReference>
<dbReference type="EMBL" id="PVWJ01000037">
    <property type="protein sequence ID" value="PSB03235.1"/>
    <property type="molecule type" value="Genomic_DNA"/>
</dbReference>
<accession>A0A2T1C4M9</accession>
<gene>
    <name evidence="7" type="ORF">C7B64_09455</name>
</gene>
<evidence type="ECO:0000313" key="8">
    <source>
        <dbReference type="Proteomes" id="UP000238762"/>
    </source>
</evidence>
<dbReference type="GO" id="GO:0003677">
    <property type="term" value="F:DNA binding"/>
    <property type="evidence" value="ECO:0007669"/>
    <property type="project" value="UniProtKB-KW"/>
</dbReference>
<dbReference type="PANTHER" id="PTHR43140:SF1">
    <property type="entry name" value="TYPE I RESTRICTION ENZYME ECOKI SPECIFICITY SUBUNIT"/>
    <property type="match status" value="1"/>
</dbReference>
<dbReference type="Pfam" id="PF01420">
    <property type="entry name" value="Methylase_S"/>
    <property type="match status" value="2"/>
</dbReference>
<dbReference type="Gene3D" id="3.90.220.20">
    <property type="entry name" value="DNA methylase specificity domains"/>
    <property type="match status" value="2"/>
</dbReference>
<evidence type="ECO:0000259" key="6">
    <source>
        <dbReference type="Pfam" id="PF01420"/>
    </source>
</evidence>
<proteinExistence type="inferred from homology"/>
<feature type="region of interest" description="Disordered" evidence="5">
    <location>
        <begin position="494"/>
        <end position="518"/>
    </location>
</feature>
<dbReference type="GO" id="GO:0009307">
    <property type="term" value="P:DNA restriction-modification system"/>
    <property type="evidence" value="ECO:0007669"/>
    <property type="project" value="UniProtKB-KW"/>
</dbReference>
<comment type="similarity">
    <text evidence="1">Belongs to the type-I restriction system S methylase family.</text>
</comment>
<dbReference type="InterPro" id="IPR044946">
    <property type="entry name" value="Restrct_endonuc_typeI_TRD_sf"/>
</dbReference>
<name>A0A2T1C4M9_9CYAN</name>
<reference evidence="7 8" key="1">
    <citation type="submission" date="2018-02" db="EMBL/GenBank/DDBJ databases">
        <authorList>
            <person name="Cohen D.B."/>
            <person name="Kent A.D."/>
        </authorList>
    </citation>
    <scope>NUCLEOTIDE SEQUENCE [LARGE SCALE GENOMIC DNA]</scope>
    <source>
        <strain evidence="7 8">CCAP 1448/3</strain>
    </source>
</reference>